<evidence type="ECO:0000256" key="3">
    <source>
        <dbReference type="ARBA" id="ARBA00022833"/>
    </source>
</evidence>
<dbReference type="STRING" id="946122.A0A0C2XN23"/>
<keyword evidence="3" id="KW-0862">Zinc</keyword>
<dbReference type="Gene3D" id="6.10.140.2220">
    <property type="match status" value="1"/>
</dbReference>
<name>A0A0C2XN23_AMAMK</name>
<gene>
    <name evidence="6" type="ORF">M378DRAFT_175697</name>
</gene>
<accession>A0A0C2XN23</accession>
<evidence type="ECO:0000256" key="4">
    <source>
        <dbReference type="PROSITE-ProRule" id="PRU00134"/>
    </source>
</evidence>
<organism evidence="6 7">
    <name type="scientific">Amanita muscaria (strain Koide BX008)</name>
    <dbReference type="NCBI Taxonomy" id="946122"/>
    <lineage>
        <taxon>Eukaryota</taxon>
        <taxon>Fungi</taxon>
        <taxon>Dikarya</taxon>
        <taxon>Basidiomycota</taxon>
        <taxon>Agaricomycotina</taxon>
        <taxon>Agaricomycetes</taxon>
        <taxon>Agaricomycetidae</taxon>
        <taxon>Agaricales</taxon>
        <taxon>Pluteineae</taxon>
        <taxon>Amanitaceae</taxon>
        <taxon>Amanita</taxon>
    </lineage>
</organism>
<dbReference type="GO" id="GO:0005634">
    <property type="term" value="C:nucleus"/>
    <property type="evidence" value="ECO:0007669"/>
    <property type="project" value="TreeGrafter"/>
</dbReference>
<dbReference type="PROSITE" id="PS50865">
    <property type="entry name" value="ZF_MYND_2"/>
    <property type="match status" value="1"/>
</dbReference>
<dbReference type="Pfam" id="PF14737">
    <property type="entry name" value="DUF4470"/>
    <property type="match status" value="1"/>
</dbReference>
<dbReference type="InParanoid" id="A0A0C2XN23"/>
<keyword evidence="1" id="KW-0479">Metal-binding</keyword>
<dbReference type="InterPro" id="IPR024119">
    <property type="entry name" value="TF_DEAF-1"/>
</dbReference>
<dbReference type="GO" id="GO:0008270">
    <property type="term" value="F:zinc ion binding"/>
    <property type="evidence" value="ECO:0007669"/>
    <property type="project" value="UniProtKB-KW"/>
</dbReference>
<protein>
    <recommendedName>
        <fullName evidence="5">MYND-type domain-containing protein</fullName>
    </recommendedName>
</protein>
<dbReference type="Proteomes" id="UP000054549">
    <property type="component" value="Unassembled WGS sequence"/>
</dbReference>
<dbReference type="InterPro" id="IPR027974">
    <property type="entry name" value="DUF4470"/>
</dbReference>
<dbReference type="PROSITE" id="PS01360">
    <property type="entry name" value="ZF_MYND_1"/>
    <property type="match status" value="1"/>
</dbReference>
<evidence type="ECO:0000259" key="5">
    <source>
        <dbReference type="PROSITE" id="PS50865"/>
    </source>
</evidence>
<dbReference type="PANTHER" id="PTHR10237">
    <property type="entry name" value="DEFORMED EPIDERMAL AUTOREGULATORY FACTOR 1 HOMOLOG SUPPRESSIN"/>
    <property type="match status" value="1"/>
</dbReference>
<dbReference type="OrthoDB" id="432970at2759"/>
<keyword evidence="7" id="KW-1185">Reference proteome</keyword>
<dbReference type="Pfam" id="PF01753">
    <property type="entry name" value="zf-MYND"/>
    <property type="match status" value="1"/>
</dbReference>
<dbReference type="PANTHER" id="PTHR10237:SF15">
    <property type="entry name" value="LD37257P"/>
    <property type="match status" value="1"/>
</dbReference>
<dbReference type="InterPro" id="IPR002893">
    <property type="entry name" value="Znf_MYND"/>
</dbReference>
<evidence type="ECO:0000256" key="1">
    <source>
        <dbReference type="ARBA" id="ARBA00022723"/>
    </source>
</evidence>
<evidence type="ECO:0000313" key="7">
    <source>
        <dbReference type="Proteomes" id="UP000054549"/>
    </source>
</evidence>
<proteinExistence type="predicted"/>
<sequence length="1191" mass="134716">MARSTHWSLKSPFFPLGDIAAVCLTSELAPEQPADILLLGCGDTHNILYTVYADLGAPSRNLDITCCDLEPAVLARNVLLFTLIADMPSESESDADEYISKMWNIYHHFFIDKGTFNFFLKHCQMLVDLSSDLASWDSSKYGTFLRFCTAHTLSALRKHWVLYIETENFSDAEKDSLLDKMPTKLDICKSTLRRSAGMLAGKLGRMGMRNFYRYWQRGTTFDDAEELPAANQINPTFIYSANGLGFDMHRSSDPLLSFHPAKVLAPIKDFDGTTVTVSTLVKSAKEEFAVWCRAFKERLKPQSSPLVIRFFTGDALAFCRALQYFSISNDSNTGIYASAWSSTLINFDGEDYTSRRAPLQFNVIDTSNLTDHLGLMNILIACRPLMRRDPSSVLHTNTLYRFNMIERAVGSGGFLNRLCGDISILSMVLDIVPVSYVSDFKTHSNNHEMYMEIEAGLHSVSPDAVFFIKQFYERIYWRISSISDSETVELLSDTPRRLKFDERQLATFLCDVYMDMFSEEKLVEKLVWESKELSDVRRYSRGQYYVRSSFVYLLRVIRGQLHIDWESFKDHLDDLIINDCKLHVFGRTNLADYRCSLHLAGICTLEPLSATLSDYYKQDLFEGWDDIPPSVCITFQVPKEALSALEEFVDQNKLESLPLVCTLMGDKCPTSYCGDFQSFFANINVDYSTPEPIITINEDTKSIHGSSPIIFSFYIETEMLVHCPSVAVTPQINLDSPALGHVLGPRFAIFSVEITDRNHVHITRERPGNQGELQKLRAVSNAQLASSTTLPLSDCVKINLDNTGRKVETLTGRVSTVEAALPANDAAVLVHQTSTQAMSVSFGSNHQVIAYPFPIDSTGCKTRISRESSYVEVDVKILCPEKELGMPLKPFPLIKYRELVSLWNIHYIDLDQLPVIDLSRKREFGFLPVHIRIVNSDNEIRLRTTGPFLQRKLDVIGRMKPHISDLFIRSCKAPDRRSRVFVLAGLIDGIHALIFINDVRLDLASHTIVADAMALHLTPSIVRTLARPLKQLRKNKQTMVIVQWDDWRHILPAFAERCRKWNHTAHCEYLTMGVPGSQELTETLLCGCGKGKDLEQFEQEQHWKPFVPHSTRVAISQLFGVSFGSSVGGDCLESLTKMRFPSNICCNCGSSGFVTGKDKLYLCGACNIAAYCSRECQKAHWERHKKKCKKD</sequence>
<dbReference type="AlphaFoldDB" id="A0A0C2XN23"/>
<dbReference type="EMBL" id="KN818224">
    <property type="protein sequence ID" value="KIL70518.1"/>
    <property type="molecule type" value="Genomic_DNA"/>
</dbReference>
<reference evidence="6 7" key="1">
    <citation type="submission" date="2014-04" db="EMBL/GenBank/DDBJ databases">
        <title>Evolutionary Origins and Diversification of the Mycorrhizal Mutualists.</title>
        <authorList>
            <consortium name="DOE Joint Genome Institute"/>
            <consortium name="Mycorrhizal Genomics Consortium"/>
            <person name="Kohler A."/>
            <person name="Kuo A."/>
            <person name="Nagy L.G."/>
            <person name="Floudas D."/>
            <person name="Copeland A."/>
            <person name="Barry K.W."/>
            <person name="Cichocki N."/>
            <person name="Veneault-Fourrey C."/>
            <person name="LaButti K."/>
            <person name="Lindquist E.A."/>
            <person name="Lipzen A."/>
            <person name="Lundell T."/>
            <person name="Morin E."/>
            <person name="Murat C."/>
            <person name="Riley R."/>
            <person name="Ohm R."/>
            <person name="Sun H."/>
            <person name="Tunlid A."/>
            <person name="Henrissat B."/>
            <person name="Grigoriev I.V."/>
            <person name="Hibbett D.S."/>
            <person name="Martin F."/>
        </authorList>
    </citation>
    <scope>NUCLEOTIDE SEQUENCE [LARGE SCALE GENOMIC DNA]</scope>
    <source>
        <strain evidence="6 7">Koide BX008</strain>
    </source>
</reference>
<dbReference type="HOGENOM" id="CLU_007974_0_1_1"/>
<evidence type="ECO:0000313" key="6">
    <source>
        <dbReference type="EMBL" id="KIL70518.1"/>
    </source>
</evidence>
<dbReference type="GO" id="GO:0000981">
    <property type="term" value="F:DNA-binding transcription factor activity, RNA polymerase II-specific"/>
    <property type="evidence" value="ECO:0007669"/>
    <property type="project" value="TreeGrafter"/>
</dbReference>
<feature type="domain" description="MYND-type" evidence="5">
    <location>
        <begin position="1145"/>
        <end position="1188"/>
    </location>
</feature>
<keyword evidence="2 4" id="KW-0863">Zinc-finger</keyword>
<dbReference type="SUPFAM" id="SSF144232">
    <property type="entry name" value="HIT/MYND zinc finger-like"/>
    <property type="match status" value="1"/>
</dbReference>
<evidence type="ECO:0000256" key="2">
    <source>
        <dbReference type="ARBA" id="ARBA00022771"/>
    </source>
</evidence>